<dbReference type="InterPro" id="IPR022734">
    <property type="entry name" value="ApoM"/>
</dbReference>
<keyword evidence="3 5" id="KW-0732">Signal</keyword>
<dbReference type="Pfam" id="PF11032">
    <property type="entry name" value="ApoM"/>
    <property type="match status" value="1"/>
</dbReference>
<evidence type="ECO:0000256" key="4">
    <source>
        <dbReference type="ARBA" id="ARBA00023180"/>
    </source>
</evidence>
<dbReference type="AlphaFoldDB" id="A0A3Q3X727"/>
<keyword evidence="7" id="KW-1185">Reference proteome</keyword>
<dbReference type="Proteomes" id="UP000261620">
    <property type="component" value="Unplaced"/>
</dbReference>
<evidence type="ECO:0000256" key="1">
    <source>
        <dbReference type="ARBA" id="ARBA00004613"/>
    </source>
</evidence>
<evidence type="ECO:0000313" key="7">
    <source>
        <dbReference type="Proteomes" id="UP000261620"/>
    </source>
</evidence>
<evidence type="ECO:0000256" key="2">
    <source>
        <dbReference type="ARBA" id="ARBA00022525"/>
    </source>
</evidence>
<dbReference type="GO" id="GO:0005576">
    <property type="term" value="C:extracellular region"/>
    <property type="evidence" value="ECO:0007669"/>
    <property type="project" value="UniProtKB-SubCell"/>
</dbReference>
<dbReference type="PANTHER" id="PTHR11967">
    <property type="entry name" value="ALPHA-1-ACID GLYCOPROTEIN"/>
    <property type="match status" value="1"/>
</dbReference>
<accession>A0A3Q3X727</accession>
<comment type="subcellular location">
    <subcellularLocation>
        <location evidence="1">Secreted</location>
    </subcellularLocation>
</comment>
<evidence type="ECO:0000256" key="5">
    <source>
        <dbReference type="SAM" id="SignalP"/>
    </source>
</evidence>
<dbReference type="SUPFAM" id="SSF50814">
    <property type="entry name" value="Lipocalins"/>
    <property type="match status" value="1"/>
</dbReference>
<feature type="chain" id="PRO_5018689512" evidence="5">
    <location>
        <begin position="19"/>
        <end position="202"/>
    </location>
</feature>
<feature type="signal peptide" evidence="5">
    <location>
        <begin position="1"/>
        <end position="18"/>
    </location>
</feature>
<reference evidence="6" key="1">
    <citation type="submission" date="2025-08" db="UniProtKB">
        <authorList>
            <consortium name="Ensembl"/>
        </authorList>
    </citation>
    <scope>IDENTIFICATION</scope>
</reference>
<evidence type="ECO:0000313" key="6">
    <source>
        <dbReference type="Ensembl" id="ENSMMOP00000024030.1"/>
    </source>
</evidence>
<proteinExistence type="predicted"/>
<sequence length="202" mass="22238">MSVQFCLVLLALSSLTAASDPDCDKLLKPLEDQNLVLGKWIFLAGSSDNKETLGELQSINSSWIEISLMAGSDEMTLRWGDKMDGKCHYGGINFTFSANATAVTFTFNSTTHEHVGMYLVTCPDCIVWMDTFVTEGIKGETRRGRNLYLFTKNGTLDDSHLEAFKKQAGCLSFPTDFHFGGTTGEILWCLSAFVTTVTLCVT</sequence>
<protein>
    <submittedName>
        <fullName evidence="6">Uncharacterized protein</fullName>
    </submittedName>
</protein>
<dbReference type="InterPro" id="IPR012674">
    <property type="entry name" value="Calycin"/>
</dbReference>
<dbReference type="Gene3D" id="2.40.128.20">
    <property type="match status" value="1"/>
</dbReference>
<dbReference type="Ensembl" id="ENSMMOT00000024432.1">
    <property type="protein sequence ID" value="ENSMMOP00000024030.1"/>
    <property type="gene ID" value="ENSMMOG00000018289.1"/>
</dbReference>
<keyword evidence="4" id="KW-0325">Glycoprotein</keyword>
<name>A0A3Q3X727_MOLML</name>
<dbReference type="PANTHER" id="PTHR11967:SF2">
    <property type="entry name" value="ALPHA-1-ACID GLYCOPROTEIN 1"/>
    <property type="match status" value="1"/>
</dbReference>
<reference evidence="6" key="2">
    <citation type="submission" date="2025-09" db="UniProtKB">
        <authorList>
            <consortium name="Ensembl"/>
        </authorList>
    </citation>
    <scope>IDENTIFICATION</scope>
</reference>
<dbReference type="OMA" id="CPYESEA"/>
<dbReference type="CDD" id="cd19415">
    <property type="entry name" value="lipocalin_ApoM_AGP"/>
    <property type="match status" value="1"/>
</dbReference>
<keyword evidence="2" id="KW-0964">Secreted</keyword>
<organism evidence="6 7">
    <name type="scientific">Mola mola</name>
    <name type="common">Ocean sunfish</name>
    <name type="synonym">Tetraodon mola</name>
    <dbReference type="NCBI Taxonomy" id="94237"/>
    <lineage>
        <taxon>Eukaryota</taxon>
        <taxon>Metazoa</taxon>
        <taxon>Chordata</taxon>
        <taxon>Craniata</taxon>
        <taxon>Vertebrata</taxon>
        <taxon>Euteleostomi</taxon>
        <taxon>Actinopterygii</taxon>
        <taxon>Neopterygii</taxon>
        <taxon>Teleostei</taxon>
        <taxon>Neoteleostei</taxon>
        <taxon>Acanthomorphata</taxon>
        <taxon>Eupercaria</taxon>
        <taxon>Tetraodontiformes</taxon>
        <taxon>Molidae</taxon>
        <taxon>Mola</taxon>
    </lineage>
</organism>
<evidence type="ECO:0000256" key="3">
    <source>
        <dbReference type="ARBA" id="ARBA00022729"/>
    </source>
</evidence>